<dbReference type="Proteomes" id="UP001162162">
    <property type="component" value="Unassembled WGS sequence"/>
</dbReference>
<gene>
    <name evidence="1" type="ORF">NQ318_017370</name>
</gene>
<proteinExistence type="predicted"/>
<dbReference type="EMBL" id="JAPWTK010000018">
    <property type="protein sequence ID" value="KAJ8958228.1"/>
    <property type="molecule type" value="Genomic_DNA"/>
</dbReference>
<protein>
    <submittedName>
        <fullName evidence="1">Uncharacterized protein</fullName>
    </submittedName>
</protein>
<evidence type="ECO:0000313" key="2">
    <source>
        <dbReference type="Proteomes" id="UP001162162"/>
    </source>
</evidence>
<keyword evidence="2" id="KW-1185">Reference proteome</keyword>
<comment type="caution">
    <text evidence="1">The sequence shown here is derived from an EMBL/GenBank/DDBJ whole genome shotgun (WGS) entry which is preliminary data.</text>
</comment>
<evidence type="ECO:0000313" key="1">
    <source>
        <dbReference type="EMBL" id="KAJ8958228.1"/>
    </source>
</evidence>
<accession>A0AAV8Z2F9</accession>
<sequence>MMHGFGDLRGVRVYLFFKASLLNSGLFNLSSPSNDKRGLMAVTINYSGYARHLKDEIRAPSGAATDIFIMLQSFNEEQEPEAF</sequence>
<reference evidence="1" key="1">
    <citation type="journal article" date="2023" name="Insect Mol. Biol.">
        <title>Genome sequencing provides insights into the evolution of gene families encoding plant cell wall-degrading enzymes in longhorned beetles.</title>
        <authorList>
            <person name="Shin N.R."/>
            <person name="Okamura Y."/>
            <person name="Kirsch R."/>
            <person name="Pauchet Y."/>
        </authorList>
    </citation>
    <scope>NUCLEOTIDE SEQUENCE</scope>
    <source>
        <strain evidence="1">AMC_N1</strain>
    </source>
</reference>
<dbReference type="AlphaFoldDB" id="A0AAV8Z2F9"/>
<name>A0AAV8Z2F9_9CUCU</name>
<organism evidence="1 2">
    <name type="scientific">Aromia moschata</name>
    <dbReference type="NCBI Taxonomy" id="1265417"/>
    <lineage>
        <taxon>Eukaryota</taxon>
        <taxon>Metazoa</taxon>
        <taxon>Ecdysozoa</taxon>
        <taxon>Arthropoda</taxon>
        <taxon>Hexapoda</taxon>
        <taxon>Insecta</taxon>
        <taxon>Pterygota</taxon>
        <taxon>Neoptera</taxon>
        <taxon>Endopterygota</taxon>
        <taxon>Coleoptera</taxon>
        <taxon>Polyphaga</taxon>
        <taxon>Cucujiformia</taxon>
        <taxon>Chrysomeloidea</taxon>
        <taxon>Cerambycidae</taxon>
        <taxon>Cerambycinae</taxon>
        <taxon>Callichromatini</taxon>
        <taxon>Aromia</taxon>
    </lineage>
</organism>